<comment type="subcellular location">
    <subcellularLocation>
        <location evidence="1">Membrane</location>
        <topology evidence="1">Multi-pass membrane protein</topology>
    </subcellularLocation>
</comment>
<dbReference type="PANTHER" id="PTHR45649">
    <property type="entry name" value="AMINO-ACID PERMEASE BAT1"/>
    <property type="match status" value="1"/>
</dbReference>
<dbReference type="Gene3D" id="1.20.1740.10">
    <property type="entry name" value="Amino acid/polyamine transporter I"/>
    <property type="match status" value="1"/>
</dbReference>
<dbReference type="GO" id="GO:0022857">
    <property type="term" value="F:transmembrane transporter activity"/>
    <property type="evidence" value="ECO:0007669"/>
    <property type="project" value="InterPro"/>
</dbReference>
<evidence type="ECO:0000256" key="2">
    <source>
        <dbReference type="ARBA" id="ARBA00022448"/>
    </source>
</evidence>
<feature type="chain" id="PRO_5042994457" description="Amino acid permease" evidence="7">
    <location>
        <begin position="26"/>
        <end position="317"/>
    </location>
</feature>
<evidence type="ECO:0000313" key="9">
    <source>
        <dbReference type="Proteomes" id="UP001310594"/>
    </source>
</evidence>
<evidence type="ECO:0000256" key="4">
    <source>
        <dbReference type="ARBA" id="ARBA00022989"/>
    </source>
</evidence>
<organism evidence="8 9">
    <name type="scientific">Elasticomyces elasticus</name>
    <dbReference type="NCBI Taxonomy" id="574655"/>
    <lineage>
        <taxon>Eukaryota</taxon>
        <taxon>Fungi</taxon>
        <taxon>Dikarya</taxon>
        <taxon>Ascomycota</taxon>
        <taxon>Pezizomycotina</taxon>
        <taxon>Dothideomycetes</taxon>
        <taxon>Dothideomycetidae</taxon>
        <taxon>Mycosphaerellales</taxon>
        <taxon>Teratosphaeriaceae</taxon>
        <taxon>Elasticomyces</taxon>
    </lineage>
</organism>
<keyword evidence="4 6" id="KW-1133">Transmembrane helix</keyword>
<sequence length="317" mass="34227">MLIIHWAAWLAIVVTLWVMSPRGKASEVLFTFTNGGGWSSAGAATLVGVLTAWSVFVGYDSSVHMTENARDASKTIPVSLMTAFATNAVLAFIMAITLIFCVGDVDAVTAQTSLTPFVVIFYNATKSKAGTVVMVVPVILTFWAALVSQLATASRQLWAFSRDGGIPWSRHLAPVHDFEVPRRAVWVSIIFTCLISLINFGPVVGFNAIVSLTIIAITASYTICIAALIWRRCFGKPIPKERFSLGRWGLLINIAALACTAPLTVLVLFPPVPNPTAADMNWAILAFGVVALLSAVYYAVGGRKNFKPPIRKDQYSS</sequence>
<dbReference type="InterPro" id="IPR002293">
    <property type="entry name" value="AA/rel_permease1"/>
</dbReference>
<comment type="caution">
    <text evidence="8">The sequence shown here is derived from an EMBL/GenBank/DDBJ whole genome shotgun (WGS) entry which is preliminary data.</text>
</comment>
<evidence type="ECO:0008006" key="10">
    <source>
        <dbReference type="Google" id="ProtNLM"/>
    </source>
</evidence>
<keyword evidence="2" id="KW-0813">Transport</keyword>
<feature type="transmembrane region" description="Helical" evidence="6">
    <location>
        <begin position="80"/>
        <end position="100"/>
    </location>
</feature>
<feature type="transmembrane region" description="Helical" evidence="6">
    <location>
        <begin position="41"/>
        <end position="59"/>
    </location>
</feature>
<feature type="transmembrane region" description="Helical" evidence="6">
    <location>
        <begin position="250"/>
        <end position="270"/>
    </location>
</feature>
<gene>
    <name evidence="8" type="ORF">LTR97_009548</name>
</gene>
<evidence type="ECO:0000313" key="8">
    <source>
        <dbReference type="EMBL" id="KAK5693931.1"/>
    </source>
</evidence>
<proteinExistence type="predicted"/>
<evidence type="ECO:0000256" key="5">
    <source>
        <dbReference type="ARBA" id="ARBA00023136"/>
    </source>
</evidence>
<feature type="transmembrane region" description="Helical" evidence="6">
    <location>
        <begin position="208"/>
        <end position="230"/>
    </location>
</feature>
<evidence type="ECO:0000256" key="6">
    <source>
        <dbReference type="SAM" id="Phobius"/>
    </source>
</evidence>
<dbReference type="EMBL" id="JAVRQU010000016">
    <property type="protein sequence ID" value="KAK5693931.1"/>
    <property type="molecule type" value="Genomic_DNA"/>
</dbReference>
<evidence type="ECO:0000256" key="1">
    <source>
        <dbReference type="ARBA" id="ARBA00004141"/>
    </source>
</evidence>
<dbReference type="PANTHER" id="PTHR45649:SF41">
    <property type="entry name" value="TRANSPORTER, PUTATIVE (EUROFUNG)-RELATED"/>
    <property type="match status" value="1"/>
</dbReference>
<evidence type="ECO:0000256" key="3">
    <source>
        <dbReference type="ARBA" id="ARBA00022692"/>
    </source>
</evidence>
<dbReference type="GO" id="GO:0016020">
    <property type="term" value="C:membrane"/>
    <property type="evidence" value="ECO:0007669"/>
    <property type="project" value="UniProtKB-SubCell"/>
</dbReference>
<keyword evidence="5 6" id="KW-0472">Membrane</keyword>
<keyword evidence="3 6" id="KW-0812">Transmembrane</keyword>
<accession>A0AAN7ZRQ5</accession>
<dbReference type="AlphaFoldDB" id="A0AAN7ZRQ5"/>
<feature type="transmembrane region" description="Helical" evidence="6">
    <location>
        <begin position="132"/>
        <end position="152"/>
    </location>
</feature>
<name>A0AAN7ZRQ5_9PEZI</name>
<feature type="transmembrane region" description="Helical" evidence="6">
    <location>
        <begin position="184"/>
        <end position="202"/>
    </location>
</feature>
<evidence type="ECO:0000256" key="7">
    <source>
        <dbReference type="SAM" id="SignalP"/>
    </source>
</evidence>
<feature type="signal peptide" evidence="7">
    <location>
        <begin position="1"/>
        <end position="25"/>
    </location>
</feature>
<protein>
    <recommendedName>
        <fullName evidence="10">Amino acid permease</fullName>
    </recommendedName>
</protein>
<dbReference type="Pfam" id="PF13520">
    <property type="entry name" value="AA_permease_2"/>
    <property type="match status" value="1"/>
</dbReference>
<keyword evidence="7" id="KW-0732">Signal</keyword>
<dbReference type="Proteomes" id="UP001310594">
    <property type="component" value="Unassembled WGS sequence"/>
</dbReference>
<reference evidence="8" key="1">
    <citation type="submission" date="2023-08" db="EMBL/GenBank/DDBJ databases">
        <title>Black Yeasts Isolated from many extreme environments.</title>
        <authorList>
            <person name="Coleine C."/>
            <person name="Stajich J.E."/>
            <person name="Selbmann L."/>
        </authorList>
    </citation>
    <scope>NUCLEOTIDE SEQUENCE</scope>
    <source>
        <strain evidence="8">CCFEE 5810</strain>
    </source>
</reference>
<feature type="transmembrane region" description="Helical" evidence="6">
    <location>
        <begin position="282"/>
        <end position="300"/>
    </location>
</feature>